<dbReference type="SUPFAM" id="SSF159245">
    <property type="entry name" value="AttH-like"/>
    <property type="match status" value="1"/>
</dbReference>
<dbReference type="AlphaFoldDB" id="A0A1G1ZSY2"/>
<reference evidence="2 3" key="1">
    <citation type="journal article" date="2016" name="Nat. Commun.">
        <title>Thousands of microbial genomes shed light on interconnected biogeochemical processes in an aquifer system.</title>
        <authorList>
            <person name="Anantharaman K."/>
            <person name="Brown C.T."/>
            <person name="Hug L.A."/>
            <person name="Sharon I."/>
            <person name="Castelle C.J."/>
            <person name="Probst A.J."/>
            <person name="Thomas B.C."/>
            <person name="Singh A."/>
            <person name="Wilkins M.J."/>
            <person name="Karaoz U."/>
            <person name="Brodie E.L."/>
            <person name="Williams K.H."/>
            <person name="Hubbard S.S."/>
            <person name="Banfield J.F."/>
        </authorList>
    </citation>
    <scope>NUCLEOTIDE SEQUENCE [LARGE SCALE GENOMIC DNA]</scope>
</reference>
<dbReference type="Gene3D" id="2.40.370.10">
    <property type="entry name" value="AttH-like domain"/>
    <property type="match status" value="2"/>
</dbReference>
<protein>
    <recommendedName>
        <fullName evidence="1">AttH domain-containing protein</fullName>
    </recommendedName>
</protein>
<proteinExistence type="predicted"/>
<dbReference type="PANTHER" id="PTHR38591">
    <property type="entry name" value="HYDROLASE"/>
    <property type="match status" value="1"/>
</dbReference>
<gene>
    <name evidence="2" type="ORF">A3H63_03055</name>
</gene>
<evidence type="ECO:0000313" key="3">
    <source>
        <dbReference type="Proteomes" id="UP000176284"/>
    </source>
</evidence>
<sequence length="342" mass="39442">MNAPLSFPRDESAHESVIEWWYFNGNLRSADNRDFAFMYCLFKADPQKVKLPFFDKMPVKNFYFSHFLISDIAGKRYNSGVRFFYEGIDKESFSKPLLFIKEKETLLLEENPESEYQLQTGDLNLKLSSKKNPLLVNGSGWIDLGTKSTYYYSLTHLETSGAIRFNGREISVQGLSWMDHQWADTYYSSEDTWTWFSIQLSDGIEILCFEYGKTRKTLLASRIDSGGAQATTRRVILEPLKKTWVSPKTQAVYQVEWRIELPDWELVMAVKAKIADQEVLFGSINYWEGAVEVSGTRAGKEISGQGFLEMVGVPMKKKLSELYLEEAKEMVSDYLAKYGYRP</sequence>
<dbReference type="Pfam" id="PF07143">
    <property type="entry name" value="CrtC"/>
    <property type="match status" value="1"/>
</dbReference>
<dbReference type="InterPro" id="IPR010791">
    <property type="entry name" value="AttH_dom"/>
</dbReference>
<comment type="caution">
    <text evidence="2">The sequence shown here is derived from an EMBL/GenBank/DDBJ whole genome shotgun (WGS) entry which is preliminary data.</text>
</comment>
<accession>A0A1G1ZSY2</accession>
<evidence type="ECO:0000313" key="2">
    <source>
        <dbReference type="EMBL" id="OGY67664.1"/>
    </source>
</evidence>
<dbReference type="InterPro" id="IPR023374">
    <property type="entry name" value="AttH-like_dom_sf"/>
</dbReference>
<dbReference type="Proteomes" id="UP000176284">
    <property type="component" value="Unassembled WGS sequence"/>
</dbReference>
<organism evidence="2 3">
    <name type="scientific">Candidatus Harrisonbacteria bacterium RIFCSPLOWO2_02_FULL_45_10c</name>
    <dbReference type="NCBI Taxonomy" id="1798410"/>
    <lineage>
        <taxon>Bacteria</taxon>
        <taxon>Candidatus Harrisoniibacteriota</taxon>
    </lineage>
</organism>
<dbReference type="PANTHER" id="PTHR38591:SF1">
    <property type="entry name" value="BLL1000 PROTEIN"/>
    <property type="match status" value="1"/>
</dbReference>
<dbReference type="EMBL" id="MHJM01000020">
    <property type="protein sequence ID" value="OGY67664.1"/>
    <property type="molecule type" value="Genomic_DNA"/>
</dbReference>
<dbReference type="Pfam" id="PF17186">
    <property type="entry name" value="Lipocalin_9"/>
    <property type="match status" value="1"/>
</dbReference>
<name>A0A1G1ZSY2_9BACT</name>
<dbReference type="STRING" id="1798410.A3H63_03055"/>
<evidence type="ECO:0000259" key="1">
    <source>
        <dbReference type="Pfam" id="PF07143"/>
    </source>
</evidence>
<feature type="domain" description="AttH" evidence="1">
    <location>
        <begin position="18"/>
        <end position="183"/>
    </location>
</feature>